<keyword evidence="8" id="KW-0472">Membrane</keyword>
<sequence length="245" mass="27427">MDLPESPTTRRALLAGVGTVVAGGGIVYGASQRETESADLPEAAFHRSSNTTDAGVDLRGHPVAGSMDAPVDVYYWSDYQCPFCRRFERNTLPKLVETHVQSGTVRLVFVQYPYLGKSSMTAAVVDRCVWRQVRAERPRAYWRWHATLFDEQGSENSGWASRDNLLDVTRGVEGVDANAVDDCMRERRSEIESSIREDVERASRFDIRGTPAFVLYNREEDVAGKITGAQPFDRFDEAITRVQNA</sequence>
<keyword evidence="5" id="KW-0560">Oxidoreductase</keyword>
<dbReference type="AlphaFoldDB" id="A0A1I6GAT4"/>
<evidence type="ECO:0000256" key="3">
    <source>
        <dbReference type="ARBA" id="ARBA00022729"/>
    </source>
</evidence>
<evidence type="ECO:0000313" key="11">
    <source>
        <dbReference type="Proteomes" id="UP000198531"/>
    </source>
</evidence>
<keyword evidence="4" id="KW-0813">Transport</keyword>
<evidence type="ECO:0000256" key="5">
    <source>
        <dbReference type="ARBA" id="ARBA00023002"/>
    </source>
</evidence>
<evidence type="ECO:0000256" key="7">
    <source>
        <dbReference type="ARBA" id="ARBA00023284"/>
    </source>
</evidence>
<organism evidence="10 11">
    <name type="scientific">Halogeometricum rufum</name>
    <dbReference type="NCBI Taxonomy" id="553469"/>
    <lineage>
        <taxon>Archaea</taxon>
        <taxon>Methanobacteriati</taxon>
        <taxon>Methanobacteriota</taxon>
        <taxon>Stenosarchaea group</taxon>
        <taxon>Halobacteria</taxon>
        <taxon>Halobacteriales</taxon>
        <taxon>Haloferacaceae</taxon>
        <taxon>Halogeometricum</taxon>
    </lineage>
</organism>
<proteinExistence type="inferred from homology"/>
<dbReference type="SUPFAM" id="SSF52833">
    <property type="entry name" value="Thioredoxin-like"/>
    <property type="match status" value="1"/>
</dbReference>
<evidence type="ECO:0000256" key="6">
    <source>
        <dbReference type="ARBA" id="ARBA00023157"/>
    </source>
</evidence>
<keyword evidence="4" id="KW-0249">Electron transport</keyword>
<keyword evidence="8" id="KW-1133">Transmembrane helix</keyword>
<dbReference type="InterPro" id="IPR036249">
    <property type="entry name" value="Thioredoxin-like_sf"/>
</dbReference>
<evidence type="ECO:0000256" key="2">
    <source>
        <dbReference type="ARBA" id="ARBA00007787"/>
    </source>
</evidence>
<comment type="similarity">
    <text evidence="2">Belongs to the glutaredoxin family.</text>
</comment>
<comment type="similarity">
    <text evidence="1">Belongs to the thioredoxin family. DsbA subfamily.</text>
</comment>
<dbReference type="Proteomes" id="UP000198531">
    <property type="component" value="Unassembled WGS sequence"/>
</dbReference>
<dbReference type="Gene3D" id="3.40.30.10">
    <property type="entry name" value="Glutaredoxin"/>
    <property type="match status" value="1"/>
</dbReference>
<dbReference type="InterPro" id="IPR012336">
    <property type="entry name" value="Thioredoxin-like_fold"/>
</dbReference>
<dbReference type="PANTHER" id="PTHR13887">
    <property type="entry name" value="GLUTATHIONE S-TRANSFERASE KAPPA"/>
    <property type="match status" value="1"/>
</dbReference>
<dbReference type="RefSeq" id="WP_089804870.1">
    <property type="nucleotide sequence ID" value="NZ_FOYT01000001.1"/>
</dbReference>
<evidence type="ECO:0000256" key="8">
    <source>
        <dbReference type="SAM" id="Phobius"/>
    </source>
</evidence>
<keyword evidence="8" id="KW-0812">Transmembrane</keyword>
<feature type="transmembrane region" description="Helical" evidence="8">
    <location>
        <begin position="12"/>
        <end position="31"/>
    </location>
</feature>
<name>A0A1I6GAT4_9EURY</name>
<evidence type="ECO:0000259" key="9">
    <source>
        <dbReference type="Pfam" id="PF13462"/>
    </source>
</evidence>
<keyword evidence="6" id="KW-1015">Disulfide bond</keyword>
<accession>A0A1I6GAT4</accession>
<dbReference type="STRING" id="553469.SAMN04487947_0841"/>
<evidence type="ECO:0000313" key="10">
    <source>
        <dbReference type="EMBL" id="SFR39279.1"/>
    </source>
</evidence>
<feature type="domain" description="Thioredoxin-like fold" evidence="9">
    <location>
        <begin position="61"/>
        <end position="218"/>
    </location>
</feature>
<reference evidence="11" key="1">
    <citation type="submission" date="2016-10" db="EMBL/GenBank/DDBJ databases">
        <authorList>
            <person name="Varghese N."/>
            <person name="Submissions S."/>
        </authorList>
    </citation>
    <scope>NUCLEOTIDE SEQUENCE [LARGE SCALE GENOMIC DNA]</scope>
    <source>
        <strain evidence="11">CGMCC 1.7736</strain>
    </source>
</reference>
<keyword evidence="11" id="KW-1185">Reference proteome</keyword>
<keyword evidence="3" id="KW-0732">Signal</keyword>
<keyword evidence="7" id="KW-0676">Redox-active center</keyword>
<dbReference type="Pfam" id="PF13462">
    <property type="entry name" value="Thioredoxin_4"/>
    <property type="match status" value="1"/>
</dbReference>
<dbReference type="GO" id="GO:0016491">
    <property type="term" value="F:oxidoreductase activity"/>
    <property type="evidence" value="ECO:0007669"/>
    <property type="project" value="UniProtKB-KW"/>
</dbReference>
<dbReference type="PANTHER" id="PTHR13887:SF14">
    <property type="entry name" value="DISULFIDE BOND FORMATION PROTEIN D"/>
    <property type="match status" value="1"/>
</dbReference>
<evidence type="ECO:0000256" key="1">
    <source>
        <dbReference type="ARBA" id="ARBA00005791"/>
    </source>
</evidence>
<evidence type="ECO:0000256" key="4">
    <source>
        <dbReference type="ARBA" id="ARBA00022982"/>
    </source>
</evidence>
<protein>
    <submittedName>
        <fullName evidence="10">Thioredoxin</fullName>
    </submittedName>
</protein>
<gene>
    <name evidence="10" type="ORF">SAMN04487947_0841</name>
</gene>
<dbReference type="EMBL" id="FOYT01000001">
    <property type="protein sequence ID" value="SFR39279.1"/>
    <property type="molecule type" value="Genomic_DNA"/>
</dbReference>
<dbReference type="OrthoDB" id="15256at2157"/>